<protein>
    <submittedName>
        <fullName evidence="2">Sulfur carrier protein ThiS</fullName>
    </submittedName>
</protein>
<accession>A0A6J4H3K7</accession>
<reference evidence="2" key="1">
    <citation type="submission" date="2020-02" db="EMBL/GenBank/DDBJ databases">
        <authorList>
            <person name="Meier V. D."/>
        </authorList>
    </citation>
    <scope>NUCLEOTIDE SEQUENCE</scope>
    <source>
        <strain evidence="2">AVDCRST_MAG27</strain>
    </source>
</reference>
<name>A0A6J4H3K7_9PROT</name>
<sequence length="70" mass="7773">GGADPDHREWRAPAGAGARHPGRAAGADRARHAQGRGRAQSRDRPPLHLRRDAARCRRPAGDRAFHRRRL</sequence>
<gene>
    <name evidence="2" type="ORF">AVDCRST_MAG27-36</name>
</gene>
<evidence type="ECO:0000313" key="2">
    <source>
        <dbReference type="EMBL" id="CAA9213968.1"/>
    </source>
</evidence>
<feature type="compositionally biased region" description="Basic and acidic residues" evidence="1">
    <location>
        <begin position="1"/>
        <end position="11"/>
    </location>
</feature>
<feature type="region of interest" description="Disordered" evidence="1">
    <location>
        <begin position="1"/>
        <end position="70"/>
    </location>
</feature>
<feature type="non-terminal residue" evidence="2">
    <location>
        <position position="1"/>
    </location>
</feature>
<feature type="compositionally biased region" description="Basic and acidic residues" evidence="1">
    <location>
        <begin position="40"/>
        <end position="64"/>
    </location>
</feature>
<feature type="compositionally biased region" description="Low complexity" evidence="1">
    <location>
        <begin position="12"/>
        <end position="25"/>
    </location>
</feature>
<evidence type="ECO:0000256" key="1">
    <source>
        <dbReference type="SAM" id="MobiDB-lite"/>
    </source>
</evidence>
<proteinExistence type="predicted"/>
<dbReference type="AlphaFoldDB" id="A0A6J4H3K7"/>
<organism evidence="2">
    <name type="scientific">uncultured Craurococcus sp</name>
    <dbReference type="NCBI Taxonomy" id="1135998"/>
    <lineage>
        <taxon>Bacteria</taxon>
        <taxon>Pseudomonadati</taxon>
        <taxon>Pseudomonadota</taxon>
        <taxon>Alphaproteobacteria</taxon>
        <taxon>Acetobacterales</taxon>
        <taxon>Acetobacteraceae</taxon>
        <taxon>Craurococcus</taxon>
        <taxon>environmental samples</taxon>
    </lineage>
</organism>
<feature type="non-terminal residue" evidence="2">
    <location>
        <position position="70"/>
    </location>
</feature>
<dbReference type="EMBL" id="CADCTD010000002">
    <property type="protein sequence ID" value="CAA9213968.1"/>
    <property type="molecule type" value="Genomic_DNA"/>
</dbReference>